<evidence type="ECO:0000256" key="2">
    <source>
        <dbReference type="ARBA" id="ARBA00004776"/>
    </source>
</evidence>
<comment type="cofactor">
    <cofactor evidence="1">
        <name>Zn(2+)</name>
        <dbReference type="ChEBI" id="CHEBI:29105"/>
    </cofactor>
</comment>
<evidence type="ECO:0000256" key="10">
    <source>
        <dbReference type="ARBA" id="ARBA00093448"/>
    </source>
</evidence>
<organism evidence="12 13">
    <name type="scientific">Granulicella aggregans</name>
    <dbReference type="NCBI Taxonomy" id="474949"/>
    <lineage>
        <taxon>Bacteria</taxon>
        <taxon>Pseudomonadati</taxon>
        <taxon>Acidobacteriota</taxon>
        <taxon>Terriglobia</taxon>
        <taxon>Terriglobales</taxon>
        <taxon>Acidobacteriaceae</taxon>
        <taxon>Granulicella</taxon>
    </lineage>
</organism>
<keyword evidence="6" id="KW-0378">Hydrolase</keyword>
<dbReference type="GO" id="GO:0008237">
    <property type="term" value="F:metallopeptidase activity"/>
    <property type="evidence" value="ECO:0007669"/>
    <property type="project" value="UniProtKB-KW"/>
</dbReference>
<dbReference type="RefSeq" id="WP_246409113.1">
    <property type="nucleotide sequence ID" value="NZ_JACHIP010000004.1"/>
</dbReference>
<proteinExistence type="inferred from homology"/>
<evidence type="ECO:0000256" key="4">
    <source>
        <dbReference type="ARBA" id="ARBA00022723"/>
    </source>
</evidence>
<keyword evidence="5" id="KW-0732">Signal</keyword>
<keyword evidence="7" id="KW-0862">Zinc</keyword>
<evidence type="ECO:0000256" key="9">
    <source>
        <dbReference type="ARBA" id="ARBA00023316"/>
    </source>
</evidence>
<dbReference type="GO" id="GO:0046872">
    <property type="term" value="F:metal ion binding"/>
    <property type="evidence" value="ECO:0007669"/>
    <property type="project" value="UniProtKB-KW"/>
</dbReference>
<evidence type="ECO:0000256" key="8">
    <source>
        <dbReference type="ARBA" id="ARBA00023049"/>
    </source>
</evidence>
<keyword evidence="9" id="KW-0961">Cell wall biogenesis/degradation</keyword>
<gene>
    <name evidence="12" type="ORF">HDF16_002975</name>
</gene>
<evidence type="ECO:0000313" key="12">
    <source>
        <dbReference type="EMBL" id="MBB5058261.1"/>
    </source>
</evidence>
<dbReference type="EMBL" id="JACHIP010000004">
    <property type="protein sequence ID" value="MBB5058261.1"/>
    <property type="molecule type" value="Genomic_DNA"/>
</dbReference>
<keyword evidence="8" id="KW-0482">Metalloprotease</keyword>
<dbReference type="InterPro" id="IPR010275">
    <property type="entry name" value="MepK"/>
</dbReference>
<evidence type="ECO:0000313" key="13">
    <source>
        <dbReference type="Proteomes" id="UP000540989"/>
    </source>
</evidence>
<reference evidence="12 13" key="1">
    <citation type="submission" date="2020-08" db="EMBL/GenBank/DDBJ databases">
        <title>Genomic Encyclopedia of Type Strains, Phase IV (KMG-V): Genome sequencing to study the core and pangenomes of soil and plant-associated prokaryotes.</title>
        <authorList>
            <person name="Whitman W."/>
        </authorList>
    </citation>
    <scope>NUCLEOTIDE SEQUENCE [LARGE SCALE GENOMIC DNA]</scope>
    <source>
        <strain evidence="12 13">M8UP14</strain>
    </source>
</reference>
<keyword evidence="3" id="KW-0645">Protease</keyword>
<dbReference type="Pfam" id="PF05951">
    <property type="entry name" value="Peptidase_M15_2"/>
    <property type="match status" value="1"/>
</dbReference>
<accession>A0A7W8E492</accession>
<evidence type="ECO:0000256" key="6">
    <source>
        <dbReference type="ARBA" id="ARBA00022801"/>
    </source>
</evidence>
<comment type="similarity">
    <text evidence="10">Belongs to the peptidase M15 family.</text>
</comment>
<dbReference type="PANTHER" id="PTHR37425:SF1">
    <property type="entry name" value="OUTER MEMBRANE PROTEIN"/>
    <property type="match status" value="1"/>
</dbReference>
<dbReference type="Gene3D" id="3.30.1380.10">
    <property type="match status" value="1"/>
</dbReference>
<evidence type="ECO:0000256" key="3">
    <source>
        <dbReference type="ARBA" id="ARBA00022670"/>
    </source>
</evidence>
<keyword evidence="4" id="KW-0479">Metal-binding</keyword>
<dbReference type="SUPFAM" id="SSF55166">
    <property type="entry name" value="Hedgehog/DD-peptidase"/>
    <property type="match status" value="1"/>
</dbReference>
<comment type="pathway">
    <text evidence="2">Cell wall biogenesis; cell wall polysaccharide biosynthesis.</text>
</comment>
<dbReference type="AlphaFoldDB" id="A0A7W8E492"/>
<comment type="caution">
    <text evidence="12">The sequence shown here is derived from an EMBL/GenBank/DDBJ whole genome shotgun (WGS) entry which is preliminary data.</text>
</comment>
<keyword evidence="13" id="KW-1185">Reference proteome</keyword>
<name>A0A7W8E492_9BACT</name>
<dbReference type="PANTHER" id="PTHR37425">
    <property type="match status" value="1"/>
</dbReference>
<protein>
    <recommendedName>
        <fullName evidence="11">Murein endopeptidase K</fullName>
    </recommendedName>
</protein>
<evidence type="ECO:0000256" key="5">
    <source>
        <dbReference type="ARBA" id="ARBA00022729"/>
    </source>
</evidence>
<dbReference type="Proteomes" id="UP000540989">
    <property type="component" value="Unassembled WGS sequence"/>
</dbReference>
<dbReference type="GO" id="GO:0006508">
    <property type="term" value="P:proteolysis"/>
    <property type="evidence" value="ECO:0007669"/>
    <property type="project" value="UniProtKB-KW"/>
</dbReference>
<dbReference type="GO" id="GO:0071555">
    <property type="term" value="P:cell wall organization"/>
    <property type="evidence" value="ECO:0007669"/>
    <property type="project" value="UniProtKB-KW"/>
</dbReference>
<dbReference type="InterPro" id="IPR009045">
    <property type="entry name" value="Zn_M74/Hedgehog-like"/>
</dbReference>
<evidence type="ECO:0000256" key="7">
    <source>
        <dbReference type="ARBA" id="ARBA00022833"/>
    </source>
</evidence>
<sequence>MPLHLAAPFRRLAAHRQVLTLAAVTAVLLAVAPTASARTIPRHKHPRIHAVRNILLNVGLPGIGLLLDDDDVPAEDGQKYELKLVRQGGEIIDVVYRVGDTYIPDALNQLSEFLHDTHNEEVKDYDPRTFDVLHTMLAKLGRSTSAIEILSAYRTQETNDALRASGTTNAAEHSQHIEAKAIDIRVPGVPAAQLRDAALSLNAGGVGYYPKSQFIHVDTGPVREWTFAPHKVRARSKARAKHSRHRRA</sequence>
<evidence type="ECO:0000256" key="1">
    <source>
        <dbReference type="ARBA" id="ARBA00001947"/>
    </source>
</evidence>
<evidence type="ECO:0000256" key="11">
    <source>
        <dbReference type="ARBA" id="ARBA00093666"/>
    </source>
</evidence>